<reference evidence="1" key="1">
    <citation type="journal article" date="2016" name="Nat. Genet.">
        <title>A high-quality carrot genome assembly provides new insights into carotenoid accumulation and asterid genome evolution.</title>
        <authorList>
            <person name="Iorizzo M."/>
            <person name="Ellison S."/>
            <person name="Senalik D."/>
            <person name="Zeng P."/>
            <person name="Satapoomin P."/>
            <person name="Huang J."/>
            <person name="Bowman M."/>
            <person name="Iovene M."/>
            <person name="Sanseverino W."/>
            <person name="Cavagnaro P."/>
            <person name="Yildiz M."/>
            <person name="Macko-Podgorni A."/>
            <person name="Moranska E."/>
            <person name="Grzebelus E."/>
            <person name="Grzebelus D."/>
            <person name="Ashrafi H."/>
            <person name="Zheng Z."/>
            <person name="Cheng S."/>
            <person name="Spooner D."/>
            <person name="Van Deynze A."/>
            <person name="Simon P."/>
        </authorList>
    </citation>
    <scope>NUCLEOTIDE SEQUENCE</scope>
    <source>
        <tissue evidence="1">Leaf</tissue>
    </source>
</reference>
<dbReference type="EMBL" id="CP093344">
    <property type="protein sequence ID" value="WOG89184.1"/>
    <property type="molecule type" value="Genomic_DNA"/>
</dbReference>
<sequence>MDIFELISSQDQFLIPQELLEAFRLFNSLFANHQATEPIPRKISWIPDHMNSVASHMAEHGLLNMAGLVELPGASTMGNLKFLLDRDMGRVVSFPEVEVMPDMGLGEVVDGPPPPLKRKCYECSPVFPVPAAKKVKDSRWSIVSSPQLLSKKGKERLYAEYAFYDNGVLSEKAEKILDAGYLGEYAATFLDNNLDLEAPVGNGLFAKDVLHYACLGILELAVPKRSMPSPQSASEFMPVEQLLVEMELENTTLGVADAAGVAVGPGQAYAIDVGNVSDAAEVGNIDGSDGSVDGEGLSAGVAAPAV</sequence>
<reference evidence="1" key="2">
    <citation type="submission" date="2022-03" db="EMBL/GenBank/DDBJ databases">
        <title>Draft title - Genomic analysis of global carrot germplasm unveils the trajectory of domestication and the origin of high carotenoid orange carrot.</title>
        <authorList>
            <person name="Iorizzo M."/>
            <person name="Ellison S."/>
            <person name="Senalik D."/>
            <person name="Macko-Podgorni A."/>
            <person name="Grzebelus D."/>
            <person name="Bostan H."/>
            <person name="Rolling W."/>
            <person name="Curaba J."/>
            <person name="Simon P."/>
        </authorList>
    </citation>
    <scope>NUCLEOTIDE SEQUENCE</scope>
    <source>
        <tissue evidence="1">Leaf</tissue>
    </source>
</reference>
<evidence type="ECO:0000313" key="2">
    <source>
        <dbReference type="Proteomes" id="UP000077755"/>
    </source>
</evidence>
<dbReference type="AlphaFoldDB" id="A0A162AVY5"/>
<accession>A0A162AVY5</accession>
<gene>
    <name evidence="1" type="ORF">DCAR_0208420</name>
</gene>
<evidence type="ECO:0000313" key="1">
    <source>
        <dbReference type="EMBL" id="WOG89184.1"/>
    </source>
</evidence>
<dbReference type="Proteomes" id="UP000077755">
    <property type="component" value="Chromosome 2"/>
</dbReference>
<organism evidence="1 2">
    <name type="scientific">Daucus carota subsp. sativus</name>
    <name type="common">Carrot</name>
    <dbReference type="NCBI Taxonomy" id="79200"/>
    <lineage>
        <taxon>Eukaryota</taxon>
        <taxon>Viridiplantae</taxon>
        <taxon>Streptophyta</taxon>
        <taxon>Embryophyta</taxon>
        <taxon>Tracheophyta</taxon>
        <taxon>Spermatophyta</taxon>
        <taxon>Magnoliopsida</taxon>
        <taxon>eudicotyledons</taxon>
        <taxon>Gunneridae</taxon>
        <taxon>Pentapetalae</taxon>
        <taxon>asterids</taxon>
        <taxon>campanulids</taxon>
        <taxon>Apiales</taxon>
        <taxon>Apiaceae</taxon>
        <taxon>Apioideae</taxon>
        <taxon>Scandiceae</taxon>
        <taxon>Daucinae</taxon>
        <taxon>Daucus</taxon>
        <taxon>Daucus sect. Daucus</taxon>
    </lineage>
</organism>
<keyword evidence="2" id="KW-1185">Reference proteome</keyword>
<protein>
    <submittedName>
        <fullName evidence="1">Uncharacterized protein</fullName>
    </submittedName>
</protein>
<name>A0A162AVY5_DAUCS</name>
<proteinExistence type="predicted"/>
<dbReference type="Gramene" id="KZN06623">
    <property type="protein sequence ID" value="KZN06623"/>
    <property type="gene ID" value="DCAR_007460"/>
</dbReference>